<gene>
    <name evidence="2" type="ORF">CSOJ01_07877</name>
</gene>
<feature type="region of interest" description="Disordered" evidence="1">
    <location>
        <begin position="136"/>
        <end position="193"/>
    </location>
</feature>
<proteinExistence type="predicted"/>
<dbReference type="AlphaFoldDB" id="A0A8H6MSW6"/>
<reference evidence="2 3" key="1">
    <citation type="journal article" date="2020" name="Phytopathology">
        <title>Genome Sequence Resources of Colletotrichum truncatum, C. plurivorum, C. musicola, and C. sojae: Four Species Pathogenic to Soybean (Glycine max).</title>
        <authorList>
            <person name="Rogerio F."/>
            <person name="Boufleur T.R."/>
            <person name="Ciampi-Guillardi M."/>
            <person name="Sukno S.A."/>
            <person name="Thon M.R."/>
            <person name="Massola Junior N.S."/>
            <person name="Baroncelli R."/>
        </authorList>
    </citation>
    <scope>NUCLEOTIDE SEQUENCE [LARGE SCALE GENOMIC DNA]</scope>
    <source>
        <strain evidence="2 3">LFN0009</strain>
    </source>
</reference>
<evidence type="ECO:0000313" key="2">
    <source>
        <dbReference type="EMBL" id="KAF6807932.1"/>
    </source>
</evidence>
<organism evidence="2 3">
    <name type="scientific">Colletotrichum sojae</name>
    <dbReference type="NCBI Taxonomy" id="2175907"/>
    <lineage>
        <taxon>Eukaryota</taxon>
        <taxon>Fungi</taxon>
        <taxon>Dikarya</taxon>
        <taxon>Ascomycota</taxon>
        <taxon>Pezizomycotina</taxon>
        <taxon>Sordariomycetes</taxon>
        <taxon>Hypocreomycetidae</taxon>
        <taxon>Glomerellales</taxon>
        <taxon>Glomerellaceae</taxon>
        <taxon>Colletotrichum</taxon>
        <taxon>Colletotrichum orchidearum species complex</taxon>
    </lineage>
</organism>
<feature type="compositionally biased region" description="Basic and acidic residues" evidence="1">
    <location>
        <begin position="29"/>
        <end position="40"/>
    </location>
</feature>
<evidence type="ECO:0000313" key="3">
    <source>
        <dbReference type="Proteomes" id="UP000652219"/>
    </source>
</evidence>
<evidence type="ECO:0000256" key="1">
    <source>
        <dbReference type="SAM" id="MobiDB-lite"/>
    </source>
</evidence>
<comment type="caution">
    <text evidence="2">The sequence shown here is derived from an EMBL/GenBank/DDBJ whole genome shotgun (WGS) entry which is preliminary data.</text>
</comment>
<feature type="compositionally biased region" description="Basic and acidic residues" evidence="1">
    <location>
        <begin position="176"/>
        <end position="193"/>
    </location>
</feature>
<protein>
    <submittedName>
        <fullName evidence="2">Uncharacterized protein</fullName>
    </submittedName>
</protein>
<keyword evidence="3" id="KW-1185">Reference proteome</keyword>
<name>A0A8H6MSW6_9PEZI</name>
<dbReference type="Proteomes" id="UP000652219">
    <property type="component" value="Unassembled WGS sequence"/>
</dbReference>
<accession>A0A8H6MSW6</accession>
<sequence>MAVRCTLHLDPTLTFDVLTGGKDLAAAAGRERTGKKDGQERGATSSPAGAVLVGPSIWAAALASAPAAAHASSSALRAMTSSGRHPSLPDWEWPGEQLQRKKKGQSSTISTVGQPAVGNNRNLEPELVIHRGELNNEANTSEQGGGKDIEDPGTGAGGDGEQNKNARQKPATGDAHWSDNKERGKTTRDDNVDTLRANTNGQVTVPHWPTLPWTQPSQGLRKPVESWVLGSGVVAWHSSSSGGHWPGETGDGIGQEEPSRDALHRHRREGRGWFLSKAESILLRRPPYGIICRVLSVTAVWRWS</sequence>
<feature type="region of interest" description="Disordered" evidence="1">
    <location>
        <begin position="78"/>
        <end position="121"/>
    </location>
</feature>
<feature type="region of interest" description="Disordered" evidence="1">
    <location>
        <begin position="239"/>
        <end position="264"/>
    </location>
</feature>
<dbReference type="EMBL" id="WIGN01000127">
    <property type="protein sequence ID" value="KAF6807932.1"/>
    <property type="molecule type" value="Genomic_DNA"/>
</dbReference>
<feature type="compositionally biased region" description="Polar residues" evidence="1">
    <location>
        <begin position="105"/>
        <end position="121"/>
    </location>
</feature>
<feature type="region of interest" description="Disordered" evidence="1">
    <location>
        <begin position="28"/>
        <end position="49"/>
    </location>
</feature>